<organism evidence="1">
    <name type="scientific">Oryza sativa subsp. indica</name>
    <name type="common">Rice</name>
    <dbReference type="NCBI Taxonomy" id="39946"/>
    <lineage>
        <taxon>Eukaryota</taxon>
        <taxon>Viridiplantae</taxon>
        <taxon>Streptophyta</taxon>
        <taxon>Embryophyta</taxon>
        <taxon>Tracheophyta</taxon>
        <taxon>Spermatophyta</taxon>
        <taxon>Magnoliopsida</taxon>
        <taxon>Liliopsida</taxon>
        <taxon>Poales</taxon>
        <taxon>Poaceae</taxon>
        <taxon>BOP clade</taxon>
        <taxon>Oryzoideae</taxon>
        <taxon>Oryzeae</taxon>
        <taxon>Oryzinae</taxon>
        <taxon>Oryza</taxon>
        <taxon>Oryza sativa</taxon>
    </lineage>
</organism>
<dbReference type="AlphaFoldDB" id="A0A679B8R6"/>
<dbReference type="EMBL" id="AP011477">
    <property type="protein sequence ID" value="BBD82291.1"/>
    <property type="molecule type" value="Genomic_DNA"/>
</dbReference>
<gene>
    <name evidence="1" type="primary">K0054F06.23</name>
</gene>
<accession>A0A679B8R6</accession>
<name>A0A679B8R6_ORYSI</name>
<protein>
    <submittedName>
        <fullName evidence="1">Uncharacterized protein</fullName>
    </submittedName>
</protein>
<reference evidence="1" key="1">
    <citation type="submission" date="2009-05" db="EMBL/GenBank/DDBJ databases">
        <title>Oryza sativa Indica Group genomic DNA, chromosome 11, BAC clone:K0054F06, cultivar:Kasalath.</title>
        <authorList>
            <person name="Matsumoto T."/>
            <person name="Wu J."/>
            <person name="Kanamori H."/>
        </authorList>
    </citation>
    <scope>NUCLEOTIDE SEQUENCE</scope>
</reference>
<evidence type="ECO:0000313" key="1">
    <source>
        <dbReference type="EMBL" id="BBD82291.1"/>
    </source>
</evidence>
<proteinExistence type="predicted"/>
<sequence>MGGFLEDEEVDPADEEFFQEQADFEQYAWLVAVGTAGVGERLVGSLSCRSAWHVAVGTAGVVLEDEEVDPAEEEFFLEQADFEL</sequence>